<reference evidence="7 8" key="1">
    <citation type="submission" date="2014-12" db="EMBL/GenBank/DDBJ databases">
        <title>Isolation of bacteria from lake water.</title>
        <authorList>
            <person name="Sheng K.-Y."/>
            <person name="Chin P.-S."/>
            <person name="Chan K.-G."/>
            <person name="Tan G.S."/>
        </authorList>
    </citation>
    <scope>NUCLEOTIDE SEQUENCE [LARGE SCALE GENOMIC DNA]</scope>
    <source>
        <strain evidence="7 8">KY4</strain>
    </source>
</reference>
<proteinExistence type="predicted"/>
<dbReference type="Gene3D" id="3.40.50.2300">
    <property type="match status" value="1"/>
</dbReference>
<dbReference type="InterPro" id="IPR003018">
    <property type="entry name" value="GAF"/>
</dbReference>
<dbReference type="NCBIfam" id="TIGR00254">
    <property type="entry name" value="GGDEF"/>
    <property type="match status" value="1"/>
</dbReference>
<dbReference type="SUPFAM" id="SSF55781">
    <property type="entry name" value="GAF domain-like"/>
    <property type="match status" value="1"/>
</dbReference>
<dbReference type="CDD" id="cd01948">
    <property type="entry name" value="EAL"/>
    <property type="match status" value="1"/>
</dbReference>
<dbReference type="Pfam" id="PF00563">
    <property type="entry name" value="EAL"/>
    <property type="match status" value="1"/>
</dbReference>
<dbReference type="InterPro" id="IPR000014">
    <property type="entry name" value="PAS"/>
</dbReference>
<dbReference type="InterPro" id="IPR000700">
    <property type="entry name" value="PAS-assoc_C"/>
</dbReference>
<dbReference type="FunFam" id="3.30.70.270:FF:000001">
    <property type="entry name" value="Diguanylate cyclase domain protein"/>
    <property type="match status" value="1"/>
</dbReference>
<dbReference type="SMART" id="SM00065">
    <property type="entry name" value="GAF"/>
    <property type="match status" value="1"/>
</dbReference>
<dbReference type="GO" id="GO:0000160">
    <property type="term" value="P:phosphorelay signal transduction system"/>
    <property type="evidence" value="ECO:0007669"/>
    <property type="project" value="InterPro"/>
</dbReference>
<dbReference type="PROSITE" id="PS50113">
    <property type="entry name" value="PAC"/>
    <property type="match status" value="1"/>
</dbReference>
<keyword evidence="8" id="KW-1185">Reference proteome</keyword>
<dbReference type="Proteomes" id="UP000032566">
    <property type="component" value="Unassembled WGS sequence"/>
</dbReference>
<comment type="catalytic activity">
    <reaction evidence="3">
        <text>3',3'-c-di-GMP + H2O = 5'-phosphoguanylyl(3'-&gt;5')guanosine + H(+)</text>
        <dbReference type="Rhea" id="RHEA:24902"/>
        <dbReference type="ChEBI" id="CHEBI:15377"/>
        <dbReference type="ChEBI" id="CHEBI:15378"/>
        <dbReference type="ChEBI" id="CHEBI:58754"/>
        <dbReference type="ChEBI" id="CHEBI:58805"/>
        <dbReference type="EC" id="3.1.4.52"/>
    </reaction>
    <physiologicalReaction direction="left-to-right" evidence="3">
        <dbReference type="Rhea" id="RHEA:24903"/>
    </physiologicalReaction>
</comment>
<dbReference type="NCBIfam" id="TIGR00229">
    <property type="entry name" value="sensory_box"/>
    <property type="match status" value="1"/>
</dbReference>
<dbReference type="InterPro" id="IPR035965">
    <property type="entry name" value="PAS-like_dom_sf"/>
</dbReference>
<dbReference type="Gene3D" id="3.30.70.270">
    <property type="match status" value="1"/>
</dbReference>
<dbReference type="InterPro" id="IPR000160">
    <property type="entry name" value="GGDEF_dom"/>
</dbReference>
<evidence type="ECO:0000256" key="3">
    <source>
        <dbReference type="ARBA" id="ARBA00051114"/>
    </source>
</evidence>
<dbReference type="InterPro" id="IPR011006">
    <property type="entry name" value="CheY-like_superfamily"/>
</dbReference>
<dbReference type="SUPFAM" id="SSF55785">
    <property type="entry name" value="PYP-like sensor domain (PAS domain)"/>
    <property type="match status" value="2"/>
</dbReference>
<protein>
    <submittedName>
        <fullName evidence="7">Diguanylate cyclase</fullName>
    </submittedName>
</protein>
<accession>A0A0D7KCG1</accession>
<dbReference type="InterPro" id="IPR001789">
    <property type="entry name" value="Sig_transdc_resp-reg_receiver"/>
</dbReference>
<dbReference type="Pfam" id="PF12860">
    <property type="entry name" value="PAS_7"/>
    <property type="match status" value="1"/>
</dbReference>
<dbReference type="PROSITE" id="PS50883">
    <property type="entry name" value="EAL"/>
    <property type="match status" value="1"/>
</dbReference>
<dbReference type="OrthoDB" id="9813903at2"/>
<comment type="caution">
    <text evidence="7">The sequence shown here is derived from an EMBL/GenBank/DDBJ whole genome shotgun (WGS) entry which is preliminary data.</text>
</comment>
<dbReference type="STRING" id="80878.RP29_04235"/>
<evidence type="ECO:0000259" key="4">
    <source>
        <dbReference type="PROSITE" id="PS50113"/>
    </source>
</evidence>
<evidence type="ECO:0000313" key="8">
    <source>
        <dbReference type="Proteomes" id="UP000032566"/>
    </source>
</evidence>
<dbReference type="Pfam" id="PF13185">
    <property type="entry name" value="GAF_2"/>
    <property type="match status" value="1"/>
</dbReference>
<dbReference type="SMART" id="SM00052">
    <property type="entry name" value="EAL"/>
    <property type="match status" value="1"/>
</dbReference>
<dbReference type="InterPro" id="IPR001610">
    <property type="entry name" value="PAC"/>
</dbReference>
<dbReference type="InterPro" id="IPR029787">
    <property type="entry name" value="Nucleotide_cyclase"/>
</dbReference>
<dbReference type="PROSITE" id="PS50887">
    <property type="entry name" value="GGDEF"/>
    <property type="match status" value="1"/>
</dbReference>
<evidence type="ECO:0000259" key="6">
    <source>
        <dbReference type="PROSITE" id="PS50887"/>
    </source>
</evidence>
<evidence type="ECO:0000259" key="5">
    <source>
        <dbReference type="PROSITE" id="PS50883"/>
    </source>
</evidence>
<evidence type="ECO:0000256" key="1">
    <source>
        <dbReference type="ARBA" id="ARBA00022679"/>
    </source>
</evidence>
<dbReference type="InterPro" id="IPR001633">
    <property type="entry name" value="EAL_dom"/>
</dbReference>
<dbReference type="SUPFAM" id="SSF141868">
    <property type="entry name" value="EAL domain-like"/>
    <property type="match status" value="1"/>
</dbReference>
<dbReference type="SMART" id="SM00267">
    <property type="entry name" value="GGDEF"/>
    <property type="match status" value="1"/>
</dbReference>
<dbReference type="Gene3D" id="3.20.20.450">
    <property type="entry name" value="EAL domain"/>
    <property type="match status" value="1"/>
</dbReference>
<keyword evidence="2" id="KW-0418">Kinase</keyword>
<dbReference type="Gene3D" id="3.30.450.40">
    <property type="match status" value="1"/>
</dbReference>
<feature type="domain" description="GGDEF" evidence="6">
    <location>
        <begin position="622"/>
        <end position="760"/>
    </location>
</feature>
<dbReference type="SUPFAM" id="SSF52172">
    <property type="entry name" value="CheY-like"/>
    <property type="match status" value="1"/>
</dbReference>
<dbReference type="SMART" id="SM00448">
    <property type="entry name" value="REC"/>
    <property type="match status" value="1"/>
</dbReference>
<evidence type="ECO:0000313" key="7">
    <source>
        <dbReference type="EMBL" id="KJA11694.1"/>
    </source>
</evidence>
<dbReference type="InterPro" id="IPR035919">
    <property type="entry name" value="EAL_sf"/>
</dbReference>
<evidence type="ECO:0000256" key="2">
    <source>
        <dbReference type="ARBA" id="ARBA00022777"/>
    </source>
</evidence>
<dbReference type="Gene3D" id="3.30.450.20">
    <property type="entry name" value="PAS domain"/>
    <property type="match status" value="2"/>
</dbReference>
<dbReference type="Pfam" id="PF13426">
    <property type="entry name" value="PAS_9"/>
    <property type="match status" value="1"/>
</dbReference>
<dbReference type="FunFam" id="3.20.20.450:FF:000001">
    <property type="entry name" value="Cyclic di-GMP phosphodiesterase yahA"/>
    <property type="match status" value="1"/>
</dbReference>
<name>A0A0D7KCG1_9BURK</name>
<organism evidence="7 8">
    <name type="scientific">Acidovorax temperans</name>
    <dbReference type="NCBI Taxonomy" id="80878"/>
    <lineage>
        <taxon>Bacteria</taxon>
        <taxon>Pseudomonadati</taxon>
        <taxon>Pseudomonadota</taxon>
        <taxon>Betaproteobacteria</taxon>
        <taxon>Burkholderiales</taxon>
        <taxon>Comamonadaceae</taxon>
        <taxon>Acidovorax</taxon>
    </lineage>
</organism>
<dbReference type="CDD" id="cd00130">
    <property type="entry name" value="PAS"/>
    <property type="match status" value="1"/>
</dbReference>
<dbReference type="GO" id="GO:0071111">
    <property type="term" value="F:cyclic-guanylate-specific phosphodiesterase activity"/>
    <property type="evidence" value="ECO:0007669"/>
    <property type="project" value="UniProtKB-EC"/>
</dbReference>
<dbReference type="RefSeq" id="WP_044396167.1">
    <property type="nucleotide sequence ID" value="NZ_JXYQ01000010.1"/>
</dbReference>
<feature type="domain" description="EAL" evidence="5">
    <location>
        <begin position="769"/>
        <end position="1015"/>
    </location>
</feature>
<dbReference type="AlphaFoldDB" id="A0A0D7KCG1"/>
<dbReference type="GO" id="GO:0016301">
    <property type="term" value="F:kinase activity"/>
    <property type="evidence" value="ECO:0007669"/>
    <property type="project" value="UniProtKB-KW"/>
</dbReference>
<dbReference type="InterPro" id="IPR043128">
    <property type="entry name" value="Rev_trsase/Diguanyl_cyclase"/>
</dbReference>
<dbReference type="InterPro" id="IPR052155">
    <property type="entry name" value="Biofilm_reg_signaling"/>
</dbReference>
<dbReference type="InterPro" id="IPR029016">
    <property type="entry name" value="GAF-like_dom_sf"/>
</dbReference>
<feature type="domain" description="PAC" evidence="4">
    <location>
        <begin position="538"/>
        <end position="590"/>
    </location>
</feature>
<dbReference type="SMART" id="SM00086">
    <property type="entry name" value="PAC"/>
    <property type="match status" value="1"/>
</dbReference>
<gene>
    <name evidence="7" type="ORF">RP29_04235</name>
</gene>
<dbReference type="PANTHER" id="PTHR44757">
    <property type="entry name" value="DIGUANYLATE CYCLASE DGCP"/>
    <property type="match status" value="1"/>
</dbReference>
<dbReference type="PANTHER" id="PTHR44757:SF2">
    <property type="entry name" value="BIOFILM ARCHITECTURE MAINTENANCE PROTEIN MBAA"/>
    <property type="match status" value="1"/>
</dbReference>
<keyword evidence="1" id="KW-0808">Transferase</keyword>
<sequence length="1015" mass="112976">MPICVLLIDNNACHAQVVVSALADPWLGWQVDVATSVEAGLQRVRQGGVDIVICRHQLQDGTAFDVLEVLQGIPALVLVRPGLEGHAAHAMRHGFADFAVQDPDSNYLLALPAQIEAVLERSTSARARRSAEAMLTRQHRLLQAISRAQAVFIASAKPEAAFDALLDELMELTRSSFGMVGHVQHTPGGSPTLHLHAMTDIRRDEATRMQTVRRLQEARVFDNTTPLVGQVLKHEQPLILKDADASCQPLPAGLPPLGACMALPIHAAQELVAVVVLANSHSGYGSADIQFLQPLLSTVGQLEMARRAEEDRRQVDAQLVRTSALLGEKTNALEATLASVSQGIGKVDADGKIRVFNQRYLELLELPREFMATEPTHEGIVRFQTERGDFGQGFELVEADARAYVQAEYAEKGRGQTMPDTYVRRTRNGRYLEVRTRTMPDGGLVRTFTDVTDYVGTLEALRQSEARWRSLTHLSSDWYWEQDEQLRFVRLDGRSSHEAGIQDDSFYGRTRWELDNTFVDDKLWREHRAQLQAHEVFHNFEIQRRKPSGEWMWVSVSGEPIFDKQGQFAGYRGIGRDITAHKRAEAEIQRLAFYDELTGLPNRRLLMDRLERAVTQSARKGTHGALLFLDLDNFKGINDTLGHEWGDRLLTLVAQRITASVRASDTVARLGGDEFVLVLQGLQPGPTEAAVEAELVAQKVLQELSRPYTLEDAVLYSTPSIGITLFRNQDPSVHELLKRADLAMYQAKAQGRNTLCFFDPAMQAAASARSALEGDIRLGIERNEFLLHYQPVVNAAGHRMGVEALVRWHHPQRGMVSPGEFIPLAEQTGLILPLGQQVLRMACTQLAQWSQQPDTCDWTVAVNVSAQEFRHPDFVKRVLDALRESGANAHQLKIELTESLLLQDVEDGIAKMRALREQGVGFSLDDFGTGYSSLSYLKRLPLDQLKIDQSFVRDVLTDPNDAAIACTIVTLAQSLGLDVVAEGVETEGQREFLLRNGCHQFQGYLFGRPVPADQL</sequence>
<dbReference type="CDD" id="cd01949">
    <property type="entry name" value="GGDEF"/>
    <property type="match status" value="1"/>
</dbReference>
<dbReference type="GO" id="GO:0071732">
    <property type="term" value="P:cellular response to nitric oxide"/>
    <property type="evidence" value="ECO:0007669"/>
    <property type="project" value="UniProtKB-ARBA"/>
</dbReference>
<dbReference type="PATRIC" id="fig|80878.5.peg.56"/>
<dbReference type="Pfam" id="PF00990">
    <property type="entry name" value="GGDEF"/>
    <property type="match status" value="1"/>
</dbReference>
<dbReference type="EMBL" id="JXYQ01000010">
    <property type="protein sequence ID" value="KJA11694.1"/>
    <property type="molecule type" value="Genomic_DNA"/>
</dbReference>
<dbReference type="SUPFAM" id="SSF55073">
    <property type="entry name" value="Nucleotide cyclase"/>
    <property type="match status" value="1"/>
</dbReference>